<dbReference type="EMBL" id="BT140160">
    <property type="protein sequence ID" value="AFK39955.1"/>
    <property type="molecule type" value="mRNA"/>
</dbReference>
<dbReference type="GO" id="GO:0008168">
    <property type="term" value="F:methyltransferase activity"/>
    <property type="evidence" value="ECO:0007669"/>
    <property type="project" value="InterPro"/>
</dbReference>
<sequence>MQVFAELKDLPEKIASAALVSPTLIIIGKVVELSPFWPISTKESCLMQA</sequence>
<dbReference type="Gene3D" id="3.30.950.10">
    <property type="entry name" value="Methyltransferase, Cobalt-precorrin-4 Transmethylase, Domain 2"/>
    <property type="match status" value="1"/>
</dbReference>
<name>I3SI63_LOTJA</name>
<reference evidence="1" key="1">
    <citation type="submission" date="2012-05" db="EMBL/GenBank/DDBJ databases">
        <authorList>
            <person name="Krishnakumar V."/>
            <person name="Cheung F."/>
            <person name="Xiao Y."/>
            <person name="Chan A."/>
            <person name="Moskal W.A."/>
            <person name="Town C.D."/>
        </authorList>
    </citation>
    <scope>NUCLEOTIDE SEQUENCE</scope>
</reference>
<evidence type="ECO:0000313" key="1">
    <source>
        <dbReference type="EMBL" id="AFK39955.1"/>
    </source>
</evidence>
<protein>
    <submittedName>
        <fullName evidence="1">Uncharacterized protein</fullName>
    </submittedName>
</protein>
<dbReference type="InterPro" id="IPR014776">
    <property type="entry name" value="4pyrrole_Mease_sub2"/>
</dbReference>
<proteinExistence type="evidence at transcript level"/>
<dbReference type="AlphaFoldDB" id="I3SI63"/>
<accession>I3SI63</accession>
<organism evidence="1">
    <name type="scientific">Lotus japonicus</name>
    <name type="common">Lotus corniculatus var. japonicus</name>
    <dbReference type="NCBI Taxonomy" id="34305"/>
    <lineage>
        <taxon>Eukaryota</taxon>
        <taxon>Viridiplantae</taxon>
        <taxon>Streptophyta</taxon>
        <taxon>Embryophyta</taxon>
        <taxon>Tracheophyta</taxon>
        <taxon>Spermatophyta</taxon>
        <taxon>Magnoliopsida</taxon>
        <taxon>eudicotyledons</taxon>
        <taxon>Gunneridae</taxon>
        <taxon>Pentapetalae</taxon>
        <taxon>rosids</taxon>
        <taxon>fabids</taxon>
        <taxon>Fabales</taxon>
        <taxon>Fabaceae</taxon>
        <taxon>Papilionoideae</taxon>
        <taxon>50 kb inversion clade</taxon>
        <taxon>NPAAA clade</taxon>
        <taxon>Hologalegina</taxon>
        <taxon>robinioid clade</taxon>
        <taxon>Loteae</taxon>
        <taxon>Lotus</taxon>
    </lineage>
</organism>